<dbReference type="Pfam" id="PF01548">
    <property type="entry name" value="DEDD_Tnp_IS110"/>
    <property type="match status" value="1"/>
</dbReference>
<name>A0AAE3H758_9BACT</name>
<reference evidence="2 3" key="1">
    <citation type="submission" date="2018-11" db="EMBL/GenBank/DDBJ databases">
        <title>Novel bacteria species description.</title>
        <authorList>
            <person name="Han J.-H."/>
        </authorList>
    </citation>
    <scope>NUCLEOTIDE SEQUENCE [LARGE SCALE GENOMIC DNA]</scope>
    <source>
        <strain evidence="2 3">KCTC23259</strain>
    </source>
</reference>
<dbReference type="AlphaFoldDB" id="A0AAE3H758"/>
<dbReference type="GO" id="GO:0003677">
    <property type="term" value="F:DNA binding"/>
    <property type="evidence" value="ECO:0007669"/>
    <property type="project" value="InterPro"/>
</dbReference>
<accession>A0AAE3H758</accession>
<keyword evidence="3" id="KW-1185">Reference proteome</keyword>
<dbReference type="Proteomes" id="UP001204144">
    <property type="component" value="Unassembled WGS sequence"/>
</dbReference>
<evidence type="ECO:0000259" key="1">
    <source>
        <dbReference type="Pfam" id="PF01548"/>
    </source>
</evidence>
<evidence type="ECO:0000313" key="3">
    <source>
        <dbReference type="Proteomes" id="UP001204144"/>
    </source>
</evidence>
<gene>
    <name evidence="2" type="ORF">EGI31_20460</name>
</gene>
<dbReference type="InterPro" id="IPR002525">
    <property type="entry name" value="Transp_IS110-like_N"/>
</dbReference>
<sequence>MKQNENLEIDFFVGIDMSKDKFDVGVMDKSGVRIGHKKFNNNDLGFEELFTWLSNSLKT</sequence>
<protein>
    <recommendedName>
        <fullName evidence="1">Transposase IS110-like N-terminal domain-containing protein</fullName>
    </recommendedName>
</protein>
<proteinExistence type="predicted"/>
<dbReference type="GO" id="GO:0006313">
    <property type="term" value="P:DNA transposition"/>
    <property type="evidence" value="ECO:0007669"/>
    <property type="project" value="InterPro"/>
</dbReference>
<organism evidence="2 3">
    <name type="scientific">Lacihabitans soyangensis</name>
    <dbReference type="NCBI Taxonomy" id="869394"/>
    <lineage>
        <taxon>Bacteria</taxon>
        <taxon>Pseudomonadati</taxon>
        <taxon>Bacteroidota</taxon>
        <taxon>Cytophagia</taxon>
        <taxon>Cytophagales</taxon>
        <taxon>Leadbetterellaceae</taxon>
        <taxon>Lacihabitans</taxon>
    </lineage>
</organism>
<feature type="domain" description="Transposase IS110-like N-terminal" evidence="1">
    <location>
        <begin position="13"/>
        <end position="56"/>
    </location>
</feature>
<dbReference type="EMBL" id="RJUF01000181">
    <property type="protein sequence ID" value="MCP9765314.1"/>
    <property type="molecule type" value="Genomic_DNA"/>
</dbReference>
<feature type="non-terminal residue" evidence="2">
    <location>
        <position position="59"/>
    </location>
</feature>
<evidence type="ECO:0000313" key="2">
    <source>
        <dbReference type="EMBL" id="MCP9765314.1"/>
    </source>
</evidence>
<dbReference type="GO" id="GO:0004803">
    <property type="term" value="F:transposase activity"/>
    <property type="evidence" value="ECO:0007669"/>
    <property type="project" value="InterPro"/>
</dbReference>
<comment type="caution">
    <text evidence="2">The sequence shown here is derived from an EMBL/GenBank/DDBJ whole genome shotgun (WGS) entry which is preliminary data.</text>
</comment>